<dbReference type="EMBL" id="AP011690">
    <property type="protein sequence ID" value="BAL54489.1"/>
    <property type="molecule type" value="Genomic_DNA"/>
</dbReference>
<gene>
    <name evidence="1" type="ORF">HGMM_F16E03C28</name>
</gene>
<organism evidence="1">
    <name type="scientific">uncultured Planctomycetota bacterium</name>
    <dbReference type="NCBI Taxonomy" id="120965"/>
    <lineage>
        <taxon>Bacteria</taxon>
        <taxon>Pseudomonadati</taxon>
        <taxon>Planctomycetota</taxon>
        <taxon>environmental samples</taxon>
    </lineage>
</organism>
<evidence type="ECO:0000313" key="1">
    <source>
        <dbReference type="EMBL" id="BAL54489.1"/>
    </source>
</evidence>
<proteinExistence type="predicted"/>
<reference evidence="1" key="1">
    <citation type="journal article" date="2005" name="Environ. Microbiol.">
        <title>Genetic and functional properties of uncultivated thermophilic crenarchaeotes from a subsurface gold mine as revealed by analysis of genome fragments.</title>
        <authorList>
            <person name="Nunoura T."/>
            <person name="Hirayama H."/>
            <person name="Takami H."/>
            <person name="Oida H."/>
            <person name="Nishi S."/>
            <person name="Shimamura S."/>
            <person name="Suzuki Y."/>
            <person name="Inagaki F."/>
            <person name="Takai K."/>
            <person name="Nealson K.H."/>
            <person name="Horikoshi K."/>
        </authorList>
    </citation>
    <scope>NUCLEOTIDE SEQUENCE</scope>
</reference>
<dbReference type="AlphaFoldDB" id="H5SEA3"/>
<accession>H5SEA3</accession>
<sequence>MFGGNVHAVPFYKALLRINPLHPGANHELVHYYENSQQPALGWQASENYIRSSPGIPHAWHMQAHLATRLGRWDRANASSNRAVELQLAYHRDLQVDPEQDHQFVHHVEVLAISLVHDGRFREARQLQALSGIKNKNAAVWFRLYLAAGEYATAQQIAENNRRQDKLLGAYQGALVALAQSDLSRAATEIQVLEQAWRERPGRRDLELQLLETRGIYLCRLGVGEAGLQLIEKAVRMTLNDYRHHAWGNGAYYMEIWGEEALRLGKWEIAQEAFLEALAHDLGSVRGALGLALVYEHIGDNATAARYSELAERFWAKADPGQLARLRHHFRTIVHRPRQAARDQPGGQP</sequence>
<protein>
    <submittedName>
        <fullName evidence="1">Tetratricopeptide repeat domain protein</fullName>
    </submittedName>
</protein>
<reference evidence="1" key="2">
    <citation type="journal article" date="2012" name="PLoS ONE">
        <title>A Deeply Branching Thermophilic Bacterium with an Ancient Acetyl-CoA Pathway Dominates a Subsurface Ecosystem.</title>
        <authorList>
            <person name="Takami H."/>
            <person name="Noguchi H."/>
            <person name="Takaki Y."/>
            <person name="Uchiyama I."/>
            <person name="Toyoda A."/>
            <person name="Nishi S."/>
            <person name="Chee G.-J."/>
            <person name="Arai W."/>
            <person name="Nunoura T."/>
            <person name="Itoh T."/>
            <person name="Hattori M."/>
            <person name="Takai K."/>
        </authorList>
    </citation>
    <scope>NUCLEOTIDE SEQUENCE</scope>
</reference>
<dbReference type="SUPFAM" id="SSF48452">
    <property type="entry name" value="TPR-like"/>
    <property type="match status" value="1"/>
</dbReference>
<name>H5SEA3_9BACT</name>
<dbReference type="Gene3D" id="1.25.40.10">
    <property type="entry name" value="Tetratricopeptide repeat domain"/>
    <property type="match status" value="2"/>
</dbReference>
<dbReference type="InterPro" id="IPR011990">
    <property type="entry name" value="TPR-like_helical_dom_sf"/>
</dbReference>